<accession>A0A9P3BPN8</accession>
<dbReference type="InterPro" id="IPR052337">
    <property type="entry name" value="SAT4-like"/>
</dbReference>
<feature type="transmembrane region" description="Helical" evidence="7">
    <location>
        <begin position="225"/>
        <end position="249"/>
    </location>
</feature>
<feature type="compositionally biased region" description="Polar residues" evidence="6">
    <location>
        <begin position="367"/>
        <end position="383"/>
    </location>
</feature>
<keyword evidence="4 7" id="KW-0472">Membrane</keyword>
<feature type="transmembrane region" description="Helical" evidence="7">
    <location>
        <begin position="60"/>
        <end position="86"/>
    </location>
</feature>
<dbReference type="PANTHER" id="PTHR33048">
    <property type="entry name" value="PTH11-LIKE INTEGRAL MEMBRANE PROTEIN (AFU_ORTHOLOGUE AFUA_5G11245)"/>
    <property type="match status" value="1"/>
</dbReference>
<organism evidence="9 10">
    <name type="scientific">Aspergillus viridinutans</name>
    <dbReference type="NCBI Taxonomy" id="75553"/>
    <lineage>
        <taxon>Eukaryota</taxon>
        <taxon>Fungi</taxon>
        <taxon>Dikarya</taxon>
        <taxon>Ascomycota</taxon>
        <taxon>Pezizomycotina</taxon>
        <taxon>Eurotiomycetes</taxon>
        <taxon>Eurotiomycetidae</taxon>
        <taxon>Eurotiales</taxon>
        <taxon>Aspergillaceae</taxon>
        <taxon>Aspergillus</taxon>
        <taxon>Aspergillus subgen. Fumigati</taxon>
    </lineage>
</organism>
<evidence type="ECO:0000256" key="7">
    <source>
        <dbReference type="SAM" id="Phobius"/>
    </source>
</evidence>
<comment type="similarity">
    <text evidence="5">Belongs to the SAT4 family.</text>
</comment>
<name>A0A9P3BPN8_ASPVI</name>
<dbReference type="EMBL" id="BOPL01000002">
    <property type="protein sequence ID" value="GIK00455.1"/>
    <property type="molecule type" value="Genomic_DNA"/>
</dbReference>
<dbReference type="Pfam" id="PF20684">
    <property type="entry name" value="Fung_rhodopsin"/>
    <property type="match status" value="1"/>
</dbReference>
<dbReference type="InterPro" id="IPR049326">
    <property type="entry name" value="Rhodopsin_dom_fungi"/>
</dbReference>
<keyword evidence="3 7" id="KW-1133">Transmembrane helix</keyword>
<dbReference type="GO" id="GO:0016020">
    <property type="term" value="C:membrane"/>
    <property type="evidence" value="ECO:0007669"/>
    <property type="project" value="UniProtKB-SubCell"/>
</dbReference>
<feature type="domain" description="Rhodopsin" evidence="8">
    <location>
        <begin position="44"/>
        <end position="279"/>
    </location>
</feature>
<evidence type="ECO:0000259" key="8">
    <source>
        <dbReference type="Pfam" id="PF20684"/>
    </source>
</evidence>
<gene>
    <name evidence="9" type="ORF">Aspvir_004480</name>
</gene>
<comment type="caution">
    <text evidence="9">The sequence shown here is derived from an EMBL/GenBank/DDBJ whole genome shotgun (WGS) entry which is preliminary data.</text>
</comment>
<evidence type="ECO:0000256" key="5">
    <source>
        <dbReference type="ARBA" id="ARBA00038359"/>
    </source>
</evidence>
<keyword evidence="10" id="KW-1185">Reference proteome</keyword>
<sequence>MRLPPPEVLATWPIPNYVDPPTRGNGALIVNIVCLSFAFVVTLLRLYTRLKITYSPGLDDVLIVIALGFAIAMCAIISLATVRYGWNRHMWDVPPTWLTTVSKLNLVFQILFSLSSSVTKLSLLWFCKRLLGAGSKGLYRTYNWCLIGGMAFVSLSCALFLLFSIFQCNPIRAYWDLAPTYPYQCLNDGAIVFSASVINIFTDFLVTVLPMPLIWNLKLPTRQRIAVISIFGLGIVVNVAGSVRTVYVWKSMVASYDTTWLGWPVLLAASVEINMGLTSRNYASGTGRKSNKLFSSAGPSKASRLESRQYGIEGLTIVEPFEVMRTVEMETWTEPRVSPQSATGDHDLSSSRTRVATPTTHFDLKNESTFYTSPGSHKSSASLNRDKPGSPFGDEHLI</sequence>
<comment type="subcellular location">
    <subcellularLocation>
        <location evidence="1">Membrane</location>
        <topology evidence="1">Multi-pass membrane protein</topology>
    </subcellularLocation>
</comment>
<evidence type="ECO:0000256" key="6">
    <source>
        <dbReference type="SAM" id="MobiDB-lite"/>
    </source>
</evidence>
<reference evidence="9 10" key="1">
    <citation type="submission" date="2021-02" db="EMBL/GenBank/DDBJ databases">
        <title>Pan-genome distribution and transcriptional activeness of fungal secondary metabolism genes in Aspergillus section Fumigati.</title>
        <authorList>
            <person name="Takahashi H."/>
            <person name="Umemura M."/>
            <person name="Ninomiya A."/>
            <person name="Kusuya Y."/>
            <person name="Urayama S."/>
            <person name="Shimizu M."/>
            <person name="Watanabe A."/>
            <person name="Kamei K."/>
            <person name="Yaguchi T."/>
            <person name="Hagiwara D."/>
        </authorList>
    </citation>
    <scope>NUCLEOTIDE SEQUENCE [LARGE SCALE GENOMIC DNA]</scope>
    <source>
        <strain evidence="9 10">IFM 47045</strain>
    </source>
</reference>
<evidence type="ECO:0000313" key="10">
    <source>
        <dbReference type="Proteomes" id="UP000710440"/>
    </source>
</evidence>
<dbReference type="RefSeq" id="XP_043123641.1">
    <property type="nucleotide sequence ID" value="XM_043267706.1"/>
</dbReference>
<dbReference type="GeneID" id="66932462"/>
<feature type="transmembrane region" description="Helical" evidence="7">
    <location>
        <begin position="146"/>
        <end position="166"/>
    </location>
</feature>
<evidence type="ECO:0000256" key="4">
    <source>
        <dbReference type="ARBA" id="ARBA00023136"/>
    </source>
</evidence>
<feature type="compositionally biased region" description="Polar residues" evidence="6">
    <location>
        <begin position="350"/>
        <end position="360"/>
    </location>
</feature>
<evidence type="ECO:0000256" key="1">
    <source>
        <dbReference type="ARBA" id="ARBA00004141"/>
    </source>
</evidence>
<dbReference type="AlphaFoldDB" id="A0A9P3BPN8"/>
<feature type="region of interest" description="Disordered" evidence="6">
    <location>
        <begin position="332"/>
        <end position="398"/>
    </location>
</feature>
<protein>
    <recommendedName>
        <fullName evidence="8">Rhodopsin domain-containing protein</fullName>
    </recommendedName>
</protein>
<proteinExistence type="inferred from homology"/>
<feature type="transmembrane region" description="Helical" evidence="7">
    <location>
        <begin position="190"/>
        <end position="213"/>
    </location>
</feature>
<keyword evidence="2 7" id="KW-0812">Transmembrane</keyword>
<feature type="transmembrane region" description="Helical" evidence="7">
    <location>
        <begin position="261"/>
        <end position="283"/>
    </location>
</feature>
<feature type="transmembrane region" description="Helical" evidence="7">
    <location>
        <begin position="28"/>
        <end position="48"/>
    </location>
</feature>
<feature type="compositionally biased region" description="Basic and acidic residues" evidence="6">
    <location>
        <begin position="384"/>
        <end position="398"/>
    </location>
</feature>
<dbReference type="PANTHER" id="PTHR33048:SF129">
    <property type="entry name" value="INTEGRAL MEMBRANE PROTEIN-RELATED"/>
    <property type="match status" value="1"/>
</dbReference>
<feature type="transmembrane region" description="Helical" evidence="7">
    <location>
        <begin position="106"/>
        <end position="126"/>
    </location>
</feature>
<dbReference type="Proteomes" id="UP000710440">
    <property type="component" value="Unassembled WGS sequence"/>
</dbReference>
<evidence type="ECO:0000313" key="9">
    <source>
        <dbReference type="EMBL" id="GIK00455.1"/>
    </source>
</evidence>
<dbReference type="OrthoDB" id="4525788at2759"/>
<evidence type="ECO:0000256" key="2">
    <source>
        <dbReference type="ARBA" id="ARBA00022692"/>
    </source>
</evidence>
<evidence type="ECO:0000256" key="3">
    <source>
        <dbReference type="ARBA" id="ARBA00022989"/>
    </source>
</evidence>